<gene>
    <name evidence="2" type="ORF">CKM354_000366100</name>
</gene>
<comment type="caution">
    <text evidence="2">The sequence shown here is derived from an EMBL/GenBank/DDBJ whole genome shotgun (WGS) entry which is preliminary data.</text>
</comment>
<reference evidence="2 3" key="1">
    <citation type="submission" date="2021-01" db="EMBL/GenBank/DDBJ databases">
        <title>Cercospora kikuchii MAFF 305040 whole genome shotgun sequence.</title>
        <authorList>
            <person name="Kashiwa T."/>
            <person name="Suzuki T."/>
        </authorList>
    </citation>
    <scope>NUCLEOTIDE SEQUENCE [LARGE SCALE GENOMIC DNA]</scope>
    <source>
        <strain evidence="2 3">MAFF 305040</strain>
    </source>
</reference>
<feature type="region of interest" description="Disordered" evidence="1">
    <location>
        <begin position="553"/>
        <end position="608"/>
    </location>
</feature>
<dbReference type="GeneID" id="68289236"/>
<dbReference type="RefSeq" id="XP_044654803.1">
    <property type="nucleotide sequence ID" value="XM_044798868.1"/>
</dbReference>
<accession>A0A9P3CCM4</accession>
<dbReference type="EMBL" id="BOLY01000002">
    <property type="protein sequence ID" value="GIZ40316.1"/>
    <property type="molecule type" value="Genomic_DNA"/>
</dbReference>
<feature type="compositionally biased region" description="Polar residues" evidence="1">
    <location>
        <begin position="220"/>
        <end position="236"/>
    </location>
</feature>
<feature type="compositionally biased region" description="Low complexity" evidence="1">
    <location>
        <begin position="925"/>
        <end position="937"/>
    </location>
</feature>
<dbReference type="Proteomes" id="UP000825890">
    <property type="component" value="Unassembled WGS sequence"/>
</dbReference>
<feature type="region of interest" description="Disordered" evidence="1">
    <location>
        <begin position="260"/>
        <end position="283"/>
    </location>
</feature>
<evidence type="ECO:0000313" key="2">
    <source>
        <dbReference type="EMBL" id="GIZ40316.1"/>
    </source>
</evidence>
<name>A0A9P3CCM4_9PEZI</name>
<feature type="region of interest" description="Disordered" evidence="1">
    <location>
        <begin position="892"/>
        <end position="991"/>
    </location>
</feature>
<organism evidence="2 3">
    <name type="scientific">Cercospora kikuchii</name>
    <dbReference type="NCBI Taxonomy" id="84275"/>
    <lineage>
        <taxon>Eukaryota</taxon>
        <taxon>Fungi</taxon>
        <taxon>Dikarya</taxon>
        <taxon>Ascomycota</taxon>
        <taxon>Pezizomycotina</taxon>
        <taxon>Dothideomycetes</taxon>
        <taxon>Dothideomycetidae</taxon>
        <taxon>Mycosphaerellales</taxon>
        <taxon>Mycosphaerellaceae</taxon>
        <taxon>Cercospora</taxon>
    </lineage>
</organism>
<sequence>MPAWSTVKASGETASGTPIDTGLHIRDEWNDEEARQAAPSPSLAPNFRKTSGQRRCRSAQCREHQHKSQSCPEQEKVRCRLLESISWVSASSICSQRRGSRHRTRSGAANNDRTRTRCRYCGSDEDTFQYDPRYFAHSRYPTRFTPWKYFNKDSAKGAASVPEESWSLARGHFFTGEELSQSTTRGQLALPSKREIKRDEHTIQKQARTSTHEVKVETQLDGSADTTPSEAWNQASGARSHVVNVADRVRAFESKATGPFSVATSRKDGKMRADTTSTRDDTEQPVPLVFPLHVRRFTRRTGNGRFLRPQTPLYRSCPDDDTEIHAPLPQRTIPIVRSPIERNVAPAGTFPDDGLERELDRRSADGLTAPHSLSGDDATTKAADPPKTPLALPQYQVKPQEWPMQTPQAITARVGPVSHLHGRRNSCFRHGRKITTFKGTRDLYDQGGRGQYVAAGFDEPRNVDATSPYLVHNLTKYSRALDRDDACPDCVAELSIRRREPEVENPSSAEMPIASKWLQDHSTFEFNIEQKGTDSAGILRSLHNTNGAAMIPSLGRKSCQEEDDTECTSLDTPKDSQMIAADEDHDNSSPDLSEHAAATDSNGDDRLKDEGKMVLTSDLGEGLDAVILERGGRLERVIMNLRKNTPTVAALLRLSRELIQVADALEVAASQGADSTDGAHSSPGEPTFFPAQTVRADLDTTPPRVTHSAITRQSTIPSTIADCDFAHCQAVPSQDLFKPFPRRASTKAPLPSAGARIVNRQSIEADYKALRKHFGRGSSYDEAEFAELGAEDRLQMRAARTFQTTPLGHNTEPRLLNMASVRSSHDVFFDNIGSLDVPNISVTDNGNYEYDPIPLPSHILKARDMVYLPFSWRTTGTRSPALFSQSTCVSPTASATSSAEHSPMRGIDSTVADRSRVHTWKELTDATAPSPDTTTRSGQTTSQDQRMYSEDQNLRHADRISKNQAVHEAAALERQTRRRRYTRSQVRALDE</sequence>
<dbReference type="OrthoDB" id="270171at2759"/>
<feature type="region of interest" description="Disordered" evidence="1">
    <location>
        <begin position="200"/>
        <end position="236"/>
    </location>
</feature>
<evidence type="ECO:0000313" key="3">
    <source>
        <dbReference type="Proteomes" id="UP000825890"/>
    </source>
</evidence>
<feature type="compositionally biased region" description="Basic and acidic residues" evidence="1">
    <location>
        <begin position="911"/>
        <end position="924"/>
    </location>
</feature>
<feature type="compositionally biased region" description="Basic and acidic residues" evidence="1">
    <location>
        <begin position="23"/>
        <end position="35"/>
    </location>
</feature>
<feature type="compositionally biased region" description="Basic and acidic residues" evidence="1">
    <location>
        <begin position="265"/>
        <end position="282"/>
    </location>
</feature>
<keyword evidence="3" id="KW-1185">Reference proteome</keyword>
<feature type="compositionally biased region" description="Basic and acidic residues" evidence="1">
    <location>
        <begin position="947"/>
        <end position="961"/>
    </location>
</feature>
<feature type="region of interest" description="Disordered" evidence="1">
    <location>
        <begin position="363"/>
        <end position="387"/>
    </location>
</feature>
<protein>
    <submittedName>
        <fullName evidence="2">Uncharacterized protein</fullName>
    </submittedName>
</protein>
<dbReference type="AlphaFoldDB" id="A0A9P3CCM4"/>
<feature type="region of interest" description="Disordered" evidence="1">
    <location>
        <begin position="1"/>
        <end position="51"/>
    </location>
</feature>
<proteinExistence type="predicted"/>
<evidence type="ECO:0000256" key="1">
    <source>
        <dbReference type="SAM" id="MobiDB-lite"/>
    </source>
</evidence>